<protein>
    <recommendedName>
        <fullName evidence="2">GOLD domain-containing protein</fullName>
    </recommendedName>
</protein>
<proteinExistence type="predicted"/>
<dbReference type="InterPro" id="IPR036598">
    <property type="entry name" value="GOLD_dom_sf"/>
</dbReference>
<feature type="domain" description="GOLD" evidence="2">
    <location>
        <begin position="30"/>
        <end position="200"/>
    </location>
</feature>
<reference evidence="3" key="1">
    <citation type="journal article" date="2010" name="Science">
        <title>Plasticity of animal genome architecture unmasked by rapid evolution of a pelagic tunicate.</title>
        <authorList>
            <person name="Denoeud F."/>
            <person name="Henriet S."/>
            <person name="Mungpakdee S."/>
            <person name="Aury J.M."/>
            <person name="Da Silva C."/>
            <person name="Brinkmann H."/>
            <person name="Mikhaleva J."/>
            <person name="Olsen L.C."/>
            <person name="Jubin C."/>
            <person name="Canestro C."/>
            <person name="Bouquet J.M."/>
            <person name="Danks G."/>
            <person name="Poulain J."/>
            <person name="Campsteijn C."/>
            <person name="Adamski M."/>
            <person name="Cross I."/>
            <person name="Yadetie F."/>
            <person name="Muffato M."/>
            <person name="Louis A."/>
            <person name="Butcher S."/>
            <person name="Tsagkogeorga G."/>
            <person name="Konrad A."/>
            <person name="Singh S."/>
            <person name="Jensen M.F."/>
            <person name="Cong E.H."/>
            <person name="Eikeseth-Otteraa H."/>
            <person name="Noel B."/>
            <person name="Anthouard V."/>
            <person name="Porcel B.M."/>
            <person name="Kachouri-Lafond R."/>
            <person name="Nishino A."/>
            <person name="Ugolini M."/>
            <person name="Chourrout P."/>
            <person name="Nishida H."/>
            <person name="Aasland R."/>
            <person name="Huzurbazar S."/>
            <person name="Westhof E."/>
            <person name="Delsuc F."/>
            <person name="Lehrach H."/>
            <person name="Reinhardt R."/>
            <person name="Weissenbach J."/>
            <person name="Roy S.W."/>
            <person name="Artiguenave F."/>
            <person name="Postlethwait J.H."/>
            <person name="Manak J.R."/>
            <person name="Thompson E.M."/>
            <person name="Jaillon O."/>
            <person name="Du Pasquier L."/>
            <person name="Boudinot P."/>
            <person name="Liberles D.A."/>
            <person name="Volff J.N."/>
            <person name="Philippe H."/>
            <person name="Lenhard B."/>
            <person name="Roest Crollius H."/>
            <person name="Wincker P."/>
            <person name="Chourrout D."/>
        </authorList>
    </citation>
    <scope>NUCLEOTIDE SEQUENCE [LARGE SCALE GENOMIC DNA]</scope>
</reference>
<accession>E4XJW8</accession>
<evidence type="ECO:0000313" key="3">
    <source>
        <dbReference type="EMBL" id="CBY24754.1"/>
    </source>
</evidence>
<feature type="transmembrane region" description="Helical" evidence="1">
    <location>
        <begin position="175"/>
        <end position="195"/>
    </location>
</feature>
<evidence type="ECO:0000259" key="2">
    <source>
        <dbReference type="SMART" id="SM01190"/>
    </source>
</evidence>
<dbReference type="InterPro" id="IPR009038">
    <property type="entry name" value="GOLD_dom"/>
</dbReference>
<evidence type="ECO:0000313" key="4">
    <source>
        <dbReference type="Proteomes" id="UP000001307"/>
    </source>
</evidence>
<dbReference type="AlphaFoldDB" id="E4XJW8"/>
<dbReference type="Proteomes" id="UP000001307">
    <property type="component" value="Unassembled WGS sequence"/>
</dbReference>
<keyword evidence="1" id="KW-1133">Transmembrane helix</keyword>
<evidence type="ECO:0000256" key="1">
    <source>
        <dbReference type="SAM" id="Phobius"/>
    </source>
</evidence>
<dbReference type="InParanoid" id="E4XJW8"/>
<keyword evidence="1" id="KW-0812">Transmembrane</keyword>
<dbReference type="SUPFAM" id="SSF101576">
    <property type="entry name" value="Supernatant protein factor (SPF), C-terminal domain"/>
    <property type="match status" value="1"/>
</dbReference>
<dbReference type="EMBL" id="FN653062">
    <property type="protein sequence ID" value="CBY24754.1"/>
    <property type="molecule type" value="Genomic_DNA"/>
</dbReference>
<name>E4XJW8_OIKDI</name>
<gene>
    <name evidence="3" type="ORF">GSOID_T00012924001</name>
</gene>
<dbReference type="Pfam" id="PF01105">
    <property type="entry name" value="EMP24_GP25L"/>
    <property type="match status" value="1"/>
</dbReference>
<keyword evidence="4" id="KW-1185">Reference proteome</keyword>
<organism evidence="3">
    <name type="scientific">Oikopleura dioica</name>
    <name type="common">Tunicate</name>
    <dbReference type="NCBI Taxonomy" id="34765"/>
    <lineage>
        <taxon>Eukaryota</taxon>
        <taxon>Metazoa</taxon>
        <taxon>Chordata</taxon>
        <taxon>Tunicata</taxon>
        <taxon>Appendicularia</taxon>
        <taxon>Copelata</taxon>
        <taxon>Oikopleuridae</taxon>
        <taxon>Oikopleura</taxon>
    </lineage>
</organism>
<dbReference type="OrthoDB" id="1929172at2759"/>
<sequence length="209" mass="23917">MFFHVVAMCKYACSTIRFIAILSRLAGSEGRGHLLWPRIVPEFAEFEYDVVKGGYELGIDCWIEPDEEIDLDEPQRYRKIFNSRRHQGGRFKLPWNGRSYRLCFSNHFSTSTDKLVYFSVETTREALPKIEQSSDELFTGALENLDYSYRLLKYIAATTQQDGGVIAAAGGRIQFWSSCFTIVLIVTAALQTYAIKSDFIYLDRRGSTA</sequence>
<dbReference type="SMART" id="SM01190">
    <property type="entry name" value="EMP24_GP25L"/>
    <property type="match status" value="1"/>
</dbReference>
<keyword evidence="1" id="KW-0472">Membrane</keyword>